<keyword evidence="1" id="KW-0472">Membrane</keyword>
<dbReference type="Pfam" id="PF06691">
    <property type="entry name" value="DUF1189"/>
    <property type="match status" value="1"/>
</dbReference>
<feature type="transmembrane region" description="Helical" evidence="1">
    <location>
        <begin position="159"/>
        <end position="190"/>
    </location>
</feature>
<dbReference type="InterPro" id="IPR009574">
    <property type="entry name" value="DUF1189"/>
</dbReference>
<evidence type="ECO:0000256" key="1">
    <source>
        <dbReference type="SAM" id="Phobius"/>
    </source>
</evidence>
<reference evidence="2" key="2">
    <citation type="submission" date="2020-09" db="EMBL/GenBank/DDBJ databases">
        <authorList>
            <person name="Sun Q."/>
            <person name="Zhou Y."/>
        </authorList>
    </citation>
    <scope>NUCLEOTIDE SEQUENCE</scope>
    <source>
        <strain evidence="2">CGMCC 1.12698</strain>
    </source>
</reference>
<dbReference type="RefSeq" id="WP_188388829.1">
    <property type="nucleotide sequence ID" value="NZ_BMFK01000002.1"/>
</dbReference>
<name>A0A917AUW5_9BACI</name>
<feature type="transmembrane region" description="Helical" evidence="1">
    <location>
        <begin position="226"/>
        <end position="248"/>
    </location>
</feature>
<evidence type="ECO:0008006" key="4">
    <source>
        <dbReference type="Google" id="ProtNLM"/>
    </source>
</evidence>
<feature type="transmembrane region" description="Helical" evidence="1">
    <location>
        <begin position="29"/>
        <end position="48"/>
    </location>
</feature>
<keyword evidence="1" id="KW-1133">Transmembrane helix</keyword>
<reference evidence="2" key="1">
    <citation type="journal article" date="2014" name="Int. J. Syst. Evol. Microbiol.">
        <title>Complete genome sequence of Corynebacterium casei LMG S-19264T (=DSM 44701T), isolated from a smear-ripened cheese.</title>
        <authorList>
            <consortium name="US DOE Joint Genome Institute (JGI-PGF)"/>
            <person name="Walter F."/>
            <person name="Albersmeier A."/>
            <person name="Kalinowski J."/>
            <person name="Ruckert C."/>
        </authorList>
    </citation>
    <scope>NUCLEOTIDE SEQUENCE</scope>
    <source>
        <strain evidence="2">CGMCC 1.12698</strain>
    </source>
</reference>
<gene>
    <name evidence="2" type="ORF">GCM10007140_25010</name>
</gene>
<protein>
    <recommendedName>
        <fullName evidence="4">DUF1189 domain-containing protein</fullName>
    </recommendedName>
</protein>
<dbReference type="EMBL" id="BMFK01000002">
    <property type="protein sequence ID" value="GGE74100.1"/>
    <property type="molecule type" value="Genomic_DNA"/>
</dbReference>
<organism evidence="2 3">
    <name type="scientific">Priestia taiwanensis</name>
    <dbReference type="NCBI Taxonomy" id="1347902"/>
    <lineage>
        <taxon>Bacteria</taxon>
        <taxon>Bacillati</taxon>
        <taxon>Bacillota</taxon>
        <taxon>Bacilli</taxon>
        <taxon>Bacillales</taxon>
        <taxon>Bacillaceae</taxon>
        <taxon>Priestia</taxon>
    </lineage>
</organism>
<comment type="caution">
    <text evidence="2">The sequence shown here is derived from an EMBL/GenBank/DDBJ whole genome shotgun (WGS) entry which is preliminary data.</text>
</comment>
<dbReference type="AlphaFoldDB" id="A0A917AUW5"/>
<sequence length="256" mass="29599">MSIFTQFIRSFYSTKDIASYRFQKIGKTILYVFFLALLAALPMIYHLYSISNKELQFVKTVAAEELPDFEIKNGVLETANPTQIVKERPDFTFIFDPNVTEIPSTYKNNPVTIAVLKDKFIANIPGQEQTVMYDTLGDSPMTKQHVMDLFQTLEDIAPILFGIVAVIMYLYTCFTQFFYTTIFAALALLLRRQTPQKLTYKHLWTMTAYAMTIPTVFFIIMDALMITIPFSHFLLYSFVTMLILFLSLREIPTPKK</sequence>
<evidence type="ECO:0000313" key="2">
    <source>
        <dbReference type="EMBL" id="GGE74100.1"/>
    </source>
</evidence>
<feature type="transmembrane region" description="Helical" evidence="1">
    <location>
        <begin position="202"/>
        <end position="220"/>
    </location>
</feature>
<dbReference type="Proteomes" id="UP000605259">
    <property type="component" value="Unassembled WGS sequence"/>
</dbReference>
<keyword evidence="3" id="KW-1185">Reference proteome</keyword>
<evidence type="ECO:0000313" key="3">
    <source>
        <dbReference type="Proteomes" id="UP000605259"/>
    </source>
</evidence>
<keyword evidence="1" id="KW-0812">Transmembrane</keyword>
<accession>A0A917AUW5</accession>
<proteinExistence type="predicted"/>